<protein>
    <submittedName>
        <fullName evidence="1">Uncharacterized protein</fullName>
    </submittedName>
</protein>
<keyword evidence="2" id="KW-1185">Reference proteome</keyword>
<organism evidence="1 2">
    <name type="scientific">Araneus ventricosus</name>
    <name type="common">Orbweaver spider</name>
    <name type="synonym">Epeira ventricosa</name>
    <dbReference type="NCBI Taxonomy" id="182803"/>
    <lineage>
        <taxon>Eukaryota</taxon>
        <taxon>Metazoa</taxon>
        <taxon>Ecdysozoa</taxon>
        <taxon>Arthropoda</taxon>
        <taxon>Chelicerata</taxon>
        <taxon>Arachnida</taxon>
        <taxon>Araneae</taxon>
        <taxon>Araneomorphae</taxon>
        <taxon>Entelegynae</taxon>
        <taxon>Araneoidea</taxon>
        <taxon>Araneidae</taxon>
        <taxon>Araneus</taxon>
    </lineage>
</organism>
<gene>
    <name evidence="1" type="ORF">AVEN_194512_1</name>
</gene>
<sequence>MSLASAECPLDVGESLAAQFLVDAITDENKQLSTRLKDVKDLKSALAYSIKCEAAKIASKISTHARSIEIDDNTGKEVSDKFESLMLLDETERDLLEVI</sequence>
<dbReference type="OrthoDB" id="6472424at2759"/>
<proteinExistence type="predicted"/>
<comment type="caution">
    <text evidence="1">The sequence shown here is derived from an EMBL/GenBank/DDBJ whole genome shotgun (WGS) entry which is preliminary data.</text>
</comment>
<reference evidence="1 2" key="1">
    <citation type="journal article" date="2019" name="Sci. Rep.">
        <title>Orb-weaving spider Araneus ventricosus genome elucidates the spidroin gene catalogue.</title>
        <authorList>
            <person name="Kono N."/>
            <person name="Nakamura H."/>
            <person name="Ohtoshi R."/>
            <person name="Moran D.A.P."/>
            <person name="Shinohara A."/>
            <person name="Yoshida Y."/>
            <person name="Fujiwara M."/>
            <person name="Mori M."/>
            <person name="Tomita M."/>
            <person name="Arakawa K."/>
        </authorList>
    </citation>
    <scope>NUCLEOTIDE SEQUENCE [LARGE SCALE GENOMIC DNA]</scope>
</reference>
<evidence type="ECO:0000313" key="1">
    <source>
        <dbReference type="EMBL" id="GBL75290.1"/>
    </source>
</evidence>
<dbReference type="Proteomes" id="UP000499080">
    <property type="component" value="Unassembled WGS sequence"/>
</dbReference>
<dbReference type="EMBL" id="BGPR01000007">
    <property type="protein sequence ID" value="GBL75290.1"/>
    <property type="molecule type" value="Genomic_DNA"/>
</dbReference>
<accession>A0A4Y2A6I1</accession>
<name>A0A4Y2A6I1_ARAVE</name>
<evidence type="ECO:0000313" key="2">
    <source>
        <dbReference type="Proteomes" id="UP000499080"/>
    </source>
</evidence>
<dbReference type="AlphaFoldDB" id="A0A4Y2A6I1"/>